<dbReference type="GeneID" id="106474208"/>
<dbReference type="InterPro" id="IPR007146">
    <property type="entry name" value="Sas10/Utp3/C1D"/>
</dbReference>
<keyword evidence="3" id="KW-0597">Phosphoprotein</keyword>
<comment type="similarity">
    <text evidence="2">Belongs to the SAS10 family.</text>
</comment>
<dbReference type="Pfam" id="PF04000">
    <property type="entry name" value="Sas10_Utp3"/>
    <property type="match status" value="1"/>
</dbReference>
<feature type="non-terminal residue" evidence="8">
    <location>
        <position position="1"/>
    </location>
</feature>
<evidence type="ECO:0000256" key="2">
    <source>
        <dbReference type="ARBA" id="ARBA00010979"/>
    </source>
</evidence>
<name>A0ABM1TQW5_LIMPO</name>
<feature type="compositionally biased region" description="Acidic residues" evidence="5">
    <location>
        <begin position="261"/>
        <end position="279"/>
    </location>
</feature>
<evidence type="ECO:0000313" key="8">
    <source>
        <dbReference type="RefSeq" id="XP_022258271.1"/>
    </source>
</evidence>
<dbReference type="PANTHER" id="PTHR13237">
    <property type="entry name" value="SOMETHING ABOUT SILENCING PROTEIN 10-RELATED"/>
    <property type="match status" value="1"/>
</dbReference>
<dbReference type="InterPro" id="IPR018972">
    <property type="entry name" value="Sas10_C_dom"/>
</dbReference>
<protein>
    <submittedName>
        <fullName evidence="8">Something about silencing protein 10-like</fullName>
    </submittedName>
</protein>
<dbReference type="PANTHER" id="PTHR13237:SF8">
    <property type="entry name" value="SOMETHING ABOUT SILENCING PROTEIN 10"/>
    <property type="match status" value="1"/>
</dbReference>
<keyword evidence="4" id="KW-0539">Nucleus</keyword>
<dbReference type="RefSeq" id="XP_022258271.1">
    <property type="nucleotide sequence ID" value="XM_022402563.1"/>
</dbReference>
<feature type="compositionally biased region" description="Basic residues" evidence="5">
    <location>
        <begin position="297"/>
        <end position="324"/>
    </location>
</feature>
<feature type="compositionally biased region" description="Basic and acidic residues" evidence="5">
    <location>
        <begin position="191"/>
        <end position="201"/>
    </location>
</feature>
<comment type="subcellular location">
    <subcellularLocation>
        <location evidence="1">Nucleus</location>
    </subcellularLocation>
</comment>
<keyword evidence="7" id="KW-1185">Reference proteome</keyword>
<evidence type="ECO:0000256" key="5">
    <source>
        <dbReference type="SAM" id="MobiDB-lite"/>
    </source>
</evidence>
<sequence>CLGIQAEEEDLIAAEEKEALAIQKRLAEEIDEKELELEWFLPQKKEEGKEKKAVEEKITRDLSKLSKREKLELLKQESPELLDLVEDFQLQMRELNDKIQPIIQLIKTGVILPGPASDFLTTKQDLILNYCTNISFYMVLKAQRVPVKSHPVMKRLLAYRNLLKQLEPVDKKLSPEINEILEKLKKGEHIEPKLSSREPPKRKLRILQQKEDSIEPKDAGKEEQDKRKKVRLVETADEKEVLALYEMMKGGKKTTQRLDEEISSEGEAMDEDHDEDEGEEGGKRGISYEIAKNKGLTPHRKKEQRNPRVRLKMKYKKAKTRRKGQVREPRKELSRYGGEISGIRAGVVHSIKLK</sequence>
<evidence type="ECO:0000256" key="1">
    <source>
        <dbReference type="ARBA" id="ARBA00004123"/>
    </source>
</evidence>
<evidence type="ECO:0000313" key="7">
    <source>
        <dbReference type="Proteomes" id="UP000694941"/>
    </source>
</evidence>
<feature type="region of interest" description="Disordered" evidence="5">
    <location>
        <begin position="252"/>
        <end position="333"/>
    </location>
</feature>
<dbReference type="Proteomes" id="UP000694941">
    <property type="component" value="Unplaced"/>
</dbReference>
<feature type="region of interest" description="Disordered" evidence="5">
    <location>
        <begin position="191"/>
        <end position="231"/>
    </location>
</feature>
<accession>A0ABM1TQW5</accession>
<organism evidence="7 8">
    <name type="scientific">Limulus polyphemus</name>
    <name type="common">Atlantic horseshoe crab</name>
    <dbReference type="NCBI Taxonomy" id="6850"/>
    <lineage>
        <taxon>Eukaryota</taxon>
        <taxon>Metazoa</taxon>
        <taxon>Ecdysozoa</taxon>
        <taxon>Arthropoda</taxon>
        <taxon>Chelicerata</taxon>
        <taxon>Merostomata</taxon>
        <taxon>Xiphosura</taxon>
        <taxon>Limulidae</taxon>
        <taxon>Limulus</taxon>
    </lineage>
</organism>
<proteinExistence type="inferred from homology"/>
<evidence type="ECO:0000256" key="4">
    <source>
        <dbReference type="ARBA" id="ARBA00023242"/>
    </source>
</evidence>
<feature type="compositionally biased region" description="Basic and acidic residues" evidence="5">
    <location>
        <begin position="208"/>
        <end position="231"/>
    </location>
</feature>
<evidence type="ECO:0000259" key="6">
    <source>
        <dbReference type="Pfam" id="PF09368"/>
    </source>
</evidence>
<dbReference type="Pfam" id="PF09368">
    <property type="entry name" value="Sas10"/>
    <property type="match status" value="1"/>
</dbReference>
<reference evidence="8" key="1">
    <citation type="submission" date="2025-08" db="UniProtKB">
        <authorList>
            <consortium name="RefSeq"/>
        </authorList>
    </citation>
    <scope>IDENTIFICATION</scope>
    <source>
        <tissue evidence="8">Muscle</tissue>
    </source>
</reference>
<evidence type="ECO:0000256" key="3">
    <source>
        <dbReference type="ARBA" id="ARBA00022553"/>
    </source>
</evidence>
<feature type="domain" description="Sas10 C-terminal" evidence="6">
    <location>
        <begin position="280"/>
        <end position="353"/>
    </location>
</feature>
<gene>
    <name evidence="8" type="primary">LOC106474208</name>
</gene>